<keyword evidence="1" id="KW-0472">Membrane</keyword>
<dbReference type="EMBL" id="MFBT01000012">
    <property type="protein sequence ID" value="OGD99623.1"/>
    <property type="molecule type" value="Genomic_DNA"/>
</dbReference>
<comment type="caution">
    <text evidence="3">The sequence shown here is derived from an EMBL/GenBank/DDBJ whole genome shotgun (WGS) entry which is preliminary data.</text>
</comment>
<dbReference type="SUPFAM" id="SSF53448">
    <property type="entry name" value="Nucleotide-diphospho-sugar transferases"/>
    <property type="match status" value="1"/>
</dbReference>
<dbReference type="PANTHER" id="PTHR43630:SF2">
    <property type="entry name" value="GLYCOSYLTRANSFERASE"/>
    <property type="match status" value="1"/>
</dbReference>
<protein>
    <recommendedName>
        <fullName evidence="2">Glycosyltransferase 2-like domain-containing protein</fullName>
    </recommendedName>
</protein>
<sequence length="260" mass="29926">MKKIKISAAMATFNEQENIVDCLKSLKHFADEIVVVDGSSSDQTAQLAAKLGAQVMITSNKSMFHINKNLAIANCQGDWIFLIDADERISHQLVEEIRQKVKENPKENGFWVNRRNWFLGGYLKKGGAYPDSVIRLFRKGKGSLEEVSVHEQVKVDGEVDRLKGDILHFADPNFARYLLRADRYTTQTAIEIKKKDPGRGILVVIYYMLIKPIITFINIYIRHRGYVDGFRGFIWAFFSGAHYFYAYAKYWESTKNNNKK</sequence>
<name>A0A1F5H623_9BACT</name>
<proteinExistence type="predicted"/>
<keyword evidence="1" id="KW-1133">Transmembrane helix</keyword>
<dbReference type="InterPro" id="IPR029044">
    <property type="entry name" value="Nucleotide-diphossugar_trans"/>
</dbReference>
<organism evidence="3 4">
    <name type="scientific">Candidatus Curtissbacteria bacterium RIFCSPLOWO2_01_FULL_42_50</name>
    <dbReference type="NCBI Taxonomy" id="1797730"/>
    <lineage>
        <taxon>Bacteria</taxon>
        <taxon>Candidatus Curtissiibacteriota</taxon>
    </lineage>
</organism>
<evidence type="ECO:0000259" key="2">
    <source>
        <dbReference type="Pfam" id="PF00535"/>
    </source>
</evidence>
<dbReference type="CDD" id="cd02511">
    <property type="entry name" value="Beta4Glucosyltransferase"/>
    <property type="match status" value="1"/>
</dbReference>
<dbReference type="Gene3D" id="3.90.550.10">
    <property type="entry name" value="Spore Coat Polysaccharide Biosynthesis Protein SpsA, Chain A"/>
    <property type="match status" value="1"/>
</dbReference>
<reference evidence="3 4" key="1">
    <citation type="journal article" date="2016" name="Nat. Commun.">
        <title>Thousands of microbial genomes shed light on interconnected biogeochemical processes in an aquifer system.</title>
        <authorList>
            <person name="Anantharaman K."/>
            <person name="Brown C.T."/>
            <person name="Hug L.A."/>
            <person name="Sharon I."/>
            <person name="Castelle C.J."/>
            <person name="Probst A.J."/>
            <person name="Thomas B.C."/>
            <person name="Singh A."/>
            <person name="Wilkins M.J."/>
            <person name="Karaoz U."/>
            <person name="Brodie E.L."/>
            <person name="Williams K.H."/>
            <person name="Hubbard S.S."/>
            <person name="Banfield J.F."/>
        </authorList>
    </citation>
    <scope>NUCLEOTIDE SEQUENCE [LARGE SCALE GENOMIC DNA]</scope>
</reference>
<evidence type="ECO:0000313" key="3">
    <source>
        <dbReference type="EMBL" id="OGD99623.1"/>
    </source>
</evidence>
<gene>
    <name evidence="3" type="ORF">A3B54_02965</name>
</gene>
<dbReference type="Pfam" id="PF00535">
    <property type="entry name" value="Glycos_transf_2"/>
    <property type="match status" value="1"/>
</dbReference>
<feature type="transmembrane region" description="Helical" evidence="1">
    <location>
        <begin position="201"/>
        <end position="221"/>
    </location>
</feature>
<evidence type="ECO:0000313" key="4">
    <source>
        <dbReference type="Proteomes" id="UP000177039"/>
    </source>
</evidence>
<feature type="domain" description="Glycosyltransferase 2-like" evidence="2">
    <location>
        <begin position="7"/>
        <end position="107"/>
    </location>
</feature>
<feature type="transmembrane region" description="Helical" evidence="1">
    <location>
        <begin position="233"/>
        <end position="251"/>
    </location>
</feature>
<dbReference type="InterPro" id="IPR001173">
    <property type="entry name" value="Glyco_trans_2-like"/>
</dbReference>
<dbReference type="PANTHER" id="PTHR43630">
    <property type="entry name" value="POLY-BETA-1,6-N-ACETYL-D-GLUCOSAMINE SYNTHASE"/>
    <property type="match status" value="1"/>
</dbReference>
<accession>A0A1F5H623</accession>
<dbReference type="AlphaFoldDB" id="A0A1F5H623"/>
<keyword evidence="1" id="KW-0812">Transmembrane</keyword>
<evidence type="ECO:0000256" key="1">
    <source>
        <dbReference type="SAM" id="Phobius"/>
    </source>
</evidence>
<dbReference type="Proteomes" id="UP000177039">
    <property type="component" value="Unassembled WGS sequence"/>
</dbReference>